<sequence>MLNKKLINGIEPFNEVFYKDCFYNSLFPVIKYFKRDVLSFLINDVAVYKEDNKIGNLNFDADYTSIYSFERLCCAESLIKLECKKKSDDLIKDIIDSILKERPVIVFIDCYYEKIRPEMHGKVHWFHTVTVFGYDMDNKTFDIIEHRHKDNLGYEKRKIGFTELINCNEGYIRNFSEQLKRDSYYSFYLDESLEDSYQLQDNNILSSLFKSNVLLNKEEIINGINRLQFFSKRFEEVVNNEVSLRKNTQDLVNVISNIINCKRVERYKLEKLLPTEYEMINLMDIVIEEWSSIRKIIGKYLFSGIYKPNDIKNAIISINEIVDFENLYILKF</sequence>
<dbReference type="EMBL" id="JAHLDG010000006">
    <property type="protein sequence ID" value="MBU3219483.1"/>
    <property type="molecule type" value="Genomic_DNA"/>
</dbReference>
<name>A0ABS6C1X4_9CLOT</name>
<accession>A0ABS6C1X4</accession>
<evidence type="ECO:0000313" key="2">
    <source>
        <dbReference type="Proteomes" id="UP000740830"/>
    </source>
</evidence>
<protein>
    <submittedName>
        <fullName evidence="1">BtrH N-terminal domain-containing protein</fullName>
    </submittedName>
</protein>
<organism evidence="1 2">
    <name type="scientific">Clostridium algidicarnis</name>
    <dbReference type="NCBI Taxonomy" id="37659"/>
    <lineage>
        <taxon>Bacteria</taxon>
        <taxon>Bacillati</taxon>
        <taxon>Bacillota</taxon>
        <taxon>Clostridia</taxon>
        <taxon>Eubacteriales</taxon>
        <taxon>Clostridiaceae</taxon>
        <taxon>Clostridium</taxon>
    </lineage>
</organism>
<dbReference type="Proteomes" id="UP000740830">
    <property type="component" value="Unassembled WGS sequence"/>
</dbReference>
<evidence type="ECO:0000313" key="1">
    <source>
        <dbReference type="EMBL" id="MBU3219483.1"/>
    </source>
</evidence>
<proteinExistence type="predicted"/>
<keyword evidence="2" id="KW-1185">Reference proteome</keyword>
<dbReference type="RefSeq" id="WP_185158536.1">
    <property type="nucleotide sequence ID" value="NZ_JACKWW010000008.1"/>
</dbReference>
<comment type="caution">
    <text evidence="1">The sequence shown here is derived from an EMBL/GenBank/DDBJ whole genome shotgun (WGS) entry which is preliminary data.</text>
</comment>
<gene>
    <name evidence="1" type="ORF">KPL27_05105</name>
</gene>
<dbReference type="Gene3D" id="3.90.70.10">
    <property type="entry name" value="Cysteine proteinases"/>
    <property type="match status" value="1"/>
</dbReference>
<reference evidence="1 2" key="1">
    <citation type="submission" date="2021-06" db="EMBL/GenBank/DDBJ databases">
        <title>Clostridia strains as spoilage organisms.</title>
        <authorList>
            <person name="Wambui J."/>
            <person name="Stephan R."/>
            <person name="Stevens M.J.A."/>
        </authorList>
    </citation>
    <scope>NUCLEOTIDE SEQUENCE [LARGE SCALE GENOMIC DNA]</scope>
    <source>
        <strain evidence="1 2">CM013</strain>
    </source>
</reference>